<reference evidence="2" key="1">
    <citation type="submission" date="2022-03" db="EMBL/GenBank/DDBJ databases">
        <title>Draft Genome Sequence of Firmicute Strain S0AB, a Heterotrophic Iron/Sulfur-Oxidizing Extreme Acidophile.</title>
        <authorList>
            <person name="Vergara E."/>
            <person name="Pakostova E."/>
            <person name="Johnson D.B."/>
            <person name="Holmes D.S."/>
        </authorList>
    </citation>
    <scope>NUCLEOTIDE SEQUENCE</scope>
    <source>
        <strain evidence="2">S0AB</strain>
    </source>
</reference>
<dbReference type="Pfam" id="PF06114">
    <property type="entry name" value="Peptidase_M78"/>
    <property type="match status" value="1"/>
</dbReference>
<comment type="caution">
    <text evidence="2">The sequence shown here is derived from an EMBL/GenBank/DDBJ whole genome shotgun (WGS) entry which is preliminary data.</text>
</comment>
<feature type="domain" description="IrrE N-terminal-like" evidence="1">
    <location>
        <begin position="43"/>
        <end position="158"/>
    </location>
</feature>
<keyword evidence="3" id="KW-1185">Reference proteome</keyword>
<organism evidence="2 3">
    <name type="scientific">Sulfoacidibacillus ferrooxidans</name>
    <dbReference type="NCBI Taxonomy" id="2005001"/>
    <lineage>
        <taxon>Bacteria</taxon>
        <taxon>Bacillati</taxon>
        <taxon>Bacillota</taxon>
        <taxon>Bacilli</taxon>
        <taxon>Bacillales</taxon>
        <taxon>Alicyclobacillaceae</taxon>
        <taxon>Sulfoacidibacillus</taxon>
    </lineage>
</organism>
<evidence type="ECO:0000313" key="3">
    <source>
        <dbReference type="Proteomes" id="UP001139263"/>
    </source>
</evidence>
<dbReference type="PANTHER" id="PTHR43236">
    <property type="entry name" value="ANTITOXIN HIGA1"/>
    <property type="match status" value="1"/>
</dbReference>
<dbReference type="Gene3D" id="1.10.10.2910">
    <property type="match status" value="1"/>
</dbReference>
<dbReference type="AlphaFoldDB" id="A0A9X1VBS1"/>
<dbReference type="InterPro" id="IPR052345">
    <property type="entry name" value="Rad_response_metalloprotease"/>
</dbReference>
<name>A0A9X1VBS1_9BACL</name>
<proteinExistence type="predicted"/>
<sequence length="165" mass="18863">MFDYEESTPQKALTKPARALGEKLAKQYCTTPPVDVEKIIIEVFGLHLVKLELPVNVSGNADLDSQEIYINTKKHPVHQRFTMAHELGHLALNHKVRKWTEYADVNESSPDKPLEEEANAFASGLLMPGYLLKEKIKTMKPKEMAQLFQVSEEALWYSLRTNRII</sequence>
<dbReference type="EMBL" id="JALBUF010000027">
    <property type="protein sequence ID" value="MCI0184817.1"/>
    <property type="molecule type" value="Genomic_DNA"/>
</dbReference>
<dbReference type="RefSeq" id="WP_241716789.1">
    <property type="nucleotide sequence ID" value="NZ_JALBUF010000027.1"/>
</dbReference>
<accession>A0A9X1VBS1</accession>
<dbReference type="PANTHER" id="PTHR43236:SF2">
    <property type="entry name" value="BLL0069 PROTEIN"/>
    <property type="match status" value="1"/>
</dbReference>
<dbReference type="InterPro" id="IPR010359">
    <property type="entry name" value="IrrE_HExxH"/>
</dbReference>
<dbReference type="Proteomes" id="UP001139263">
    <property type="component" value="Unassembled WGS sequence"/>
</dbReference>
<evidence type="ECO:0000259" key="1">
    <source>
        <dbReference type="Pfam" id="PF06114"/>
    </source>
</evidence>
<evidence type="ECO:0000313" key="2">
    <source>
        <dbReference type="EMBL" id="MCI0184817.1"/>
    </source>
</evidence>
<gene>
    <name evidence="2" type="ORF">MM817_03114</name>
</gene>
<protein>
    <recommendedName>
        <fullName evidence="1">IrrE N-terminal-like domain-containing protein</fullName>
    </recommendedName>
</protein>